<accession>A0A1G9YWB4</accession>
<dbReference type="Proteomes" id="UP000199182">
    <property type="component" value="Unassembled WGS sequence"/>
</dbReference>
<dbReference type="RefSeq" id="WP_092639377.1">
    <property type="nucleotide sequence ID" value="NZ_FNID01000012.1"/>
</dbReference>
<protein>
    <submittedName>
        <fullName evidence="1">Uncharacterized protein</fullName>
    </submittedName>
</protein>
<reference evidence="1 2" key="1">
    <citation type="submission" date="2016-10" db="EMBL/GenBank/DDBJ databases">
        <authorList>
            <person name="de Groot N.N."/>
        </authorList>
    </citation>
    <scope>NUCLEOTIDE SEQUENCE [LARGE SCALE GENOMIC DNA]</scope>
    <source>
        <strain evidence="1 2">CGMCC 1.5012</strain>
    </source>
</reference>
<gene>
    <name evidence="1" type="ORF">SAMN05192585_1124</name>
</gene>
<proteinExistence type="predicted"/>
<dbReference type="STRING" id="258515.SAMN05192585_1124"/>
<dbReference type="OrthoDB" id="404748at186801"/>
<dbReference type="EMBL" id="FNID01000012">
    <property type="protein sequence ID" value="SDN13448.1"/>
    <property type="molecule type" value="Genomic_DNA"/>
</dbReference>
<keyword evidence="2" id="KW-1185">Reference proteome</keyword>
<name>A0A1G9YWB4_9FIRM</name>
<organism evidence="1 2">
    <name type="scientific">Acetanaerobacterium elongatum</name>
    <dbReference type="NCBI Taxonomy" id="258515"/>
    <lineage>
        <taxon>Bacteria</taxon>
        <taxon>Bacillati</taxon>
        <taxon>Bacillota</taxon>
        <taxon>Clostridia</taxon>
        <taxon>Eubacteriales</taxon>
        <taxon>Oscillospiraceae</taxon>
        <taxon>Acetanaerobacterium</taxon>
    </lineage>
</organism>
<dbReference type="AlphaFoldDB" id="A0A1G9YWB4"/>
<evidence type="ECO:0000313" key="1">
    <source>
        <dbReference type="EMBL" id="SDN13448.1"/>
    </source>
</evidence>
<sequence length="116" mass="12815">MDKKLLNSFKLSGNISVFIPTVNGSGESIDNAEYVKACAQLFFDCFNGATTSPVLNHWVTTEGKGFREKSTIVFAYCQTDVLAEHFGRVIEFCGGMKAELSLENVPVEINGEMYFV</sequence>
<evidence type="ECO:0000313" key="2">
    <source>
        <dbReference type="Proteomes" id="UP000199182"/>
    </source>
</evidence>